<name>A0A0B0PPN0_GOSAR</name>
<proteinExistence type="predicted"/>
<evidence type="ECO:0000313" key="2">
    <source>
        <dbReference type="Proteomes" id="UP000032142"/>
    </source>
</evidence>
<organism evidence="1 2">
    <name type="scientific">Gossypium arboreum</name>
    <name type="common">Tree cotton</name>
    <name type="synonym">Gossypium nanking</name>
    <dbReference type="NCBI Taxonomy" id="29729"/>
    <lineage>
        <taxon>Eukaryota</taxon>
        <taxon>Viridiplantae</taxon>
        <taxon>Streptophyta</taxon>
        <taxon>Embryophyta</taxon>
        <taxon>Tracheophyta</taxon>
        <taxon>Spermatophyta</taxon>
        <taxon>Magnoliopsida</taxon>
        <taxon>eudicotyledons</taxon>
        <taxon>Gunneridae</taxon>
        <taxon>Pentapetalae</taxon>
        <taxon>rosids</taxon>
        <taxon>malvids</taxon>
        <taxon>Malvales</taxon>
        <taxon>Malvaceae</taxon>
        <taxon>Malvoideae</taxon>
        <taxon>Gossypium</taxon>
    </lineage>
</organism>
<dbReference type="AlphaFoldDB" id="A0A0B0PPN0"/>
<keyword evidence="2" id="KW-1185">Reference proteome</keyword>
<protein>
    <submittedName>
        <fullName evidence="1">Uncharacterized protein</fullName>
    </submittedName>
</protein>
<gene>
    <name evidence="1" type="ORF">F383_06475</name>
</gene>
<dbReference type="EMBL" id="KN432122">
    <property type="protein sequence ID" value="KHG25351.1"/>
    <property type="molecule type" value="Genomic_DNA"/>
</dbReference>
<dbReference type="Proteomes" id="UP000032142">
    <property type="component" value="Unassembled WGS sequence"/>
</dbReference>
<accession>A0A0B0PPN0</accession>
<sequence>MVNLISMYQQWSRFKPPSLISLR</sequence>
<reference evidence="2" key="1">
    <citation type="submission" date="2014-09" db="EMBL/GenBank/DDBJ databases">
        <authorList>
            <person name="Mudge J."/>
            <person name="Ramaraj T."/>
            <person name="Lindquist I.E."/>
            <person name="Bharti A.K."/>
            <person name="Sundararajan A."/>
            <person name="Cameron C.T."/>
            <person name="Woodward J.E."/>
            <person name="May G.D."/>
            <person name="Brubaker C."/>
            <person name="Broadhvest J."/>
            <person name="Wilkins T.A."/>
        </authorList>
    </citation>
    <scope>NUCLEOTIDE SEQUENCE</scope>
    <source>
        <strain evidence="2">cv. AKA8401</strain>
    </source>
</reference>
<evidence type="ECO:0000313" key="1">
    <source>
        <dbReference type="EMBL" id="KHG25351.1"/>
    </source>
</evidence>